<name>A0A3B6VLJ0_BRAPL</name>
<evidence type="ECO:0000313" key="2">
    <source>
        <dbReference type="Proteomes" id="UP000010793"/>
    </source>
</evidence>
<sequence>MNNAKIFIIFIIVFSFSNLFSQNLYTTKDIIFNLDNSAVKRSTASQMSSYSDKLMAKDIFDLDRTLFSGMYAPSFKNGMQNAAQLYFGIPIKDNEMYFGIGGAFSIDSQSMNYNREYIPVINRVILGEEKNLDTSFAIRPVFKINDMISIHYLLAKSGGYYFNQGYTYYHQTNVNNYANLTNNITNSQWYNEIAVAINFDNDMRLNLPIAVAVNNYSQRYTTNNSTKDTLSHQYINTATNSFDTSVRLLFYPEFMMPLVAGPLQKLTFNLGLEFDLYKDNQNRFILNSTNISPNEIDKVINGSLAKSNQTYNLNMSFDISVAPTLEWNIIDRVIKLTTEPRLGLRLDITNLGTTYVMSNTYNDVNNTIDEGNLIATGDILHNAISIIPYLEIPVGTTIKPLEWFEIRAGIKYGIDMNIYSLYRETAQKEVIKTLETDFVSKLGMYAGLGFSWKDRLFLDLFLDLAVTSKQESIWVNGVGLQLSYAFTKFDYLQKEEPPIYSYTNGDTNNDIDLNNNNITNDIL</sequence>
<dbReference type="AlphaFoldDB" id="A0A3B6VLJ0"/>
<dbReference type="Proteomes" id="UP000010793">
    <property type="component" value="Chromosome"/>
</dbReference>
<reference evidence="1 2" key="1">
    <citation type="journal article" date="2013" name="Genome Announc.">
        <title>Complete Genome Sequence of the Porcine Strain Brachyspira pilosicoli P43/6/78(T.).</title>
        <authorList>
            <person name="Lin C."/>
            <person name="den Bakker H.C."/>
            <person name="Suzuki H."/>
            <person name="Lefebure T."/>
            <person name="Ponnala L."/>
            <person name="Sun Q."/>
            <person name="Stanhope M.J."/>
            <person name="Wiedmann M."/>
            <person name="Duhamel G.E."/>
        </authorList>
    </citation>
    <scope>NUCLEOTIDE SEQUENCE [LARGE SCALE GENOMIC DNA]</scope>
    <source>
        <strain evidence="1 2">P43/6/78</strain>
    </source>
</reference>
<evidence type="ECO:0000313" key="1">
    <source>
        <dbReference type="EMBL" id="AGA66763.1"/>
    </source>
</evidence>
<dbReference type="RefSeq" id="WP_015274584.1">
    <property type="nucleotide sequence ID" value="NC_019908.1"/>
</dbReference>
<dbReference type="KEGG" id="bpip:BPP43_07775"/>
<accession>A0A3B6VLJ0</accession>
<keyword evidence="2" id="KW-1185">Reference proteome</keyword>
<protein>
    <submittedName>
        <fullName evidence="1">Uncharacterized protein</fullName>
    </submittedName>
</protein>
<proteinExistence type="predicted"/>
<gene>
    <name evidence="1" type="ORF">BPP43_07775</name>
</gene>
<dbReference type="EMBL" id="CP002873">
    <property type="protein sequence ID" value="AGA66763.1"/>
    <property type="molecule type" value="Genomic_DNA"/>
</dbReference>
<organism evidence="1 2">
    <name type="scientific">Brachyspira pilosicoli P43/6/78</name>
    <dbReference type="NCBI Taxonomy" id="1042417"/>
    <lineage>
        <taxon>Bacteria</taxon>
        <taxon>Pseudomonadati</taxon>
        <taxon>Spirochaetota</taxon>
        <taxon>Spirochaetia</taxon>
        <taxon>Brachyspirales</taxon>
        <taxon>Brachyspiraceae</taxon>
        <taxon>Brachyspira</taxon>
    </lineage>
</organism>